<gene>
    <name evidence="9" type="ORF">ANANG_G00048550</name>
</gene>
<name>A0A9D3S5E8_ANGAN</name>
<feature type="compositionally biased region" description="Basic and acidic residues" evidence="7">
    <location>
        <begin position="1062"/>
        <end position="1080"/>
    </location>
</feature>
<evidence type="ECO:0000256" key="2">
    <source>
        <dbReference type="ARBA" id="ARBA00022568"/>
    </source>
</evidence>
<dbReference type="GO" id="GO:0042383">
    <property type="term" value="C:sarcolemma"/>
    <property type="evidence" value="ECO:0007669"/>
    <property type="project" value="TreeGrafter"/>
</dbReference>
<accession>A0A9D3S5E8</accession>
<dbReference type="GO" id="GO:0014808">
    <property type="term" value="P:release of sequestered calcium ion into cytosol by sarcoplasmic reticulum"/>
    <property type="evidence" value="ECO:0007669"/>
    <property type="project" value="TreeGrafter"/>
</dbReference>
<feature type="compositionally biased region" description="Polar residues" evidence="7">
    <location>
        <begin position="2063"/>
        <end position="2072"/>
    </location>
</feature>
<dbReference type="Pfam" id="PF01365">
    <property type="entry name" value="RYDR_ITPR"/>
    <property type="match status" value="2"/>
</dbReference>
<organism evidence="9 10">
    <name type="scientific">Anguilla anguilla</name>
    <name type="common">European freshwater eel</name>
    <name type="synonym">Muraena anguilla</name>
    <dbReference type="NCBI Taxonomy" id="7936"/>
    <lineage>
        <taxon>Eukaryota</taxon>
        <taxon>Metazoa</taxon>
        <taxon>Chordata</taxon>
        <taxon>Craniata</taxon>
        <taxon>Vertebrata</taxon>
        <taxon>Euteleostomi</taxon>
        <taxon>Actinopterygii</taxon>
        <taxon>Neopterygii</taxon>
        <taxon>Teleostei</taxon>
        <taxon>Anguilliformes</taxon>
        <taxon>Anguillidae</taxon>
        <taxon>Anguilla</taxon>
    </lineage>
</organism>
<dbReference type="GO" id="GO:0005790">
    <property type="term" value="C:smooth endoplasmic reticulum"/>
    <property type="evidence" value="ECO:0007669"/>
    <property type="project" value="TreeGrafter"/>
</dbReference>
<dbReference type="Pfam" id="PF02815">
    <property type="entry name" value="MIR"/>
    <property type="match status" value="1"/>
</dbReference>
<evidence type="ECO:0000256" key="4">
    <source>
        <dbReference type="ARBA" id="ARBA00022737"/>
    </source>
</evidence>
<dbReference type="InterPro" id="IPR048581">
    <property type="entry name" value="RYDR_Jsol"/>
</dbReference>
<keyword evidence="2" id="KW-0109">Calcium transport</keyword>
<evidence type="ECO:0000256" key="7">
    <source>
        <dbReference type="SAM" id="MobiDB-lite"/>
    </source>
</evidence>
<evidence type="ECO:0000313" key="9">
    <source>
        <dbReference type="EMBL" id="KAG5855388.1"/>
    </source>
</evidence>
<dbReference type="PANTHER" id="PTHR46399">
    <property type="entry name" value="B30.2/SPRY DOMAIN-CONTAINING PROTEIN"/>
    <property type="match status" value="1"/>
</dbReference>
<dbReference type="FunFam" id="1.10.490.160:FF:000001">
    <property type="entry name" value="Ryanodine receptor 2 (Cardiac)"/>
    <property type="match status" value="1"/>
</dbReference>
<evidence type="ECO:0000256" key="6">
    <source>
        <dbReference type="ARBA" id="ARBA00022951"/>
    </source>
</evidence>
<dbReference type="CDD" id="cd12878">
    <property type="entry name" value="SPRY2_RyR"/>
    <property type="match status" value="1"/>
</dbReference>
<keyword evidence="3" id="KW-0107">Calcium channel</keyword>
<keyword evidence="6" id="KW-0703">Sarcoplasmic reticulum</keyword>
<dbReference type="GO" id="GO:0034704">
    <property type="term" value="C:calcium channel complex"/>
    <property type="evidence" value="ECO:0007669"/>
    <property type="project" value="TreeGrafter"/>
</dbReference>
<dbReference type="PRINTS" id="PR00795">
    <property type="entry name" value="RYANODINER"/>
</dbReference>
<dbReference type="GO" id="GO:0033017">
    <property type="term" value="C:sarcoplasmic reticulum membrane"/>
    <property type="evidence" value="ECO:0007669"/>
    <property type="project" value="UniProtKB-SubCell"/>
</dbReference>
<evidence type="ECO:0000259" key="8">
    <source>
        <dbReference type="PROSITE" id="PS50188"/>
    </source>
</evidence>
<sequence>MEAGDTASCVEREPHPLGPALPPQARHHRQVPQPHGRQGPAADGQGEGRRQIHGLCFRSSKEKLDFGVRKEVDGMGVPDIKYGDSVCYIQHVDTCLWLTYQAVDAKCARMGGVQRKAIMHHEGHMDDGLTLSRSQHEESRTARVIRSTVFLFNRFIRGLDALSKKGKTSTLDLPIESVSLSLQDLIGYFQPPDEHLEHEDKQNRLRALKNRQNLFQEEGMINLVLECIDRLHVYSSAAHFSDVAGKEAGEAWKSILNSLYELLAALIRGNRKNCAQFSGSLDWLISRLERLEASSGILEVLHCVLVESPEALNIIKEGHIKSIISLLDKHGRNHKVLDVLCSLCVCHGVAVRSNQHLICDNLLPGRDLLLQTRLVNHVSSMRPNIFLGISEGSAQYKKWYYELIVDQVETFVTAEATHLRVGWATTDGFDGLHLWSGCIARTVSSPNQHLLRADDVVSCCLDLSAPSISFRINGQPVQGMFENFNADGLFFPVTSFSAGVKVRFLLGGRHGEFKFLPPPGYAPCFEAVLPREKLRVEHSQEYKQDHGGTRDLLGPTVTLTQAAFTPTPVDTSQIVLPPHLERIREKLAENIHELWVMNKIELGWTYGTVRDDNKRQHPCLVEFSKLPEQERSYNLQMSLETLKTLLALGCHVGVADEHAEEKVKNLKLSPKYELSSGYKPAPMDLSHIKLASTQEAMVDKLAENAHNVWARDRIRQGWTYGIQQDVKNRRNPRLVPYALLDERTKKSNKDSLREAVRTLLGYGYNLEAPDQDHAARSDMSNLLAERFRVFRAEKTYSVNAGKWYFEFEVVTAGEMRVGWARPGCLPDQELGSDEQAFVFDGFKAQRWHQGNEHFGRSWQLGDVVGCMVDMNEHTMMFTLNGEVLLDDSGSELAFKDFEVWEGFIPVCSLGMSQMGRMNFGKDVSTLKYFTICGLQEGYEPFAVNMNRDLTMWLSKRLPQYIPVPPNHEHIEVMRIDGTVESSPCLKVMQRSFGSQNSNTDIAFYRLSMPIECAECFSKSPGGTLPSNGSFFSPKKELEDFETVSDFEVLMKTAHGHLGSNGPEKDKDEFNNHKDYNQEKPSKLKQRFMLKRSKPDFSTSHSSARLSEEVLADERDDYEYLMQTSTYYYSVRIFPGQEPSSVWVGWVTSDFHQYDTAFDLEKVRTVTVTLGDEKGKVHESIKRSNCYMVWAGESTSPGQSRNNNGLEIGCLVDTANGLLTFTANGKELSTYYQVEPSTKLFPAVFAQATSPNVFQFELGRIKNVMPLSAGLFKSEQKNPMPQCPPRLHVQFLTPVLWSRVPNHFPKVETSRINDRHGWLVHCCEPLQFMSLHIPEENRSVDILELTEQTDLLKFHFHTLRLYSAVCALGNNRVAHALCSHVDEAQLLYAIENKYMPGLLRTGYYDLLIDIHLSTYATARLMMNNEYIVPMTDETKSITLFPDEKKKHGLPGIGLSTSLRPRMHFSSPSFVSVGGDFFQYSPEFPLDILKTKTIEMLTEAVREGSLHVRDPIGGSTEFLFVPLIKLFYTLLIMGVFHNGDLKNILQLIEPSVFSEDSGRERADTPDGNGFKGELRIEGAGAEDGGRAGNVPKEGLLQMKLPEPVKLQMCHLLQYLCDCQVRHRIEAVVAFSDDFVANLQDNQRFRYNEVMQALNMSAALTARKTKEFRSPPQEQINMLLNFKDEKQDCPCPEDIREQLLDFHEDLMTHCGIEIDDDKANEADGDFTIRGRLLSLVEKVAYLKKKMADLPKKKKSKKPSTLQHLISETMVRWAQESVIEDPELVRAMFVLLHRQYDGIGGQVRALPKTYTINSVSVEDTINLLASLGQIRSLLSVRMGREEEKLMIRGLGDIMNNKVFYQHPNLMRALGMHETVMEVMVNVLGGGESKEITFPKMVANCCRFLCYFCRISRQNQKAMFDHLSYLLENSSVGLASPSMRGSTPLDVAAASVMDNNELALALREPDLEKVVQYLAGCGLQSCLMLVSKGYPDIGWNPVEGERYLDFLRFAVFCNGESVEENANVVVRLLIRRPECFGPALRGEGGNGLLAAMEEAIKISEDPSRDGPSPTSESSRTLSDMLEDEEDDTIHMGNAIMTFYAALIDLLGRCAPEMHLIHAGKGEAIRIRAILRSLIPIEDLEGVISIPFPMPTLAKDGTVVEPDMSAGFCPDHKAAMVLFLDRVYGIEDQNFLLHLLEVGFLPDLRAAASLDTAALSATDMALALNRYLCTAVLPLLTKCAPLFAGTEPFASLIDSLLHTVYRLSKGCCLTKAQRDAIEECLLAVCGKLRPSMMQHLLRRLVFDVPLLNEHTKMPLKLLTNHYERCWKYYCLSGGWGSFGAASDEELHLSRKLFWGIFDALSQKRYDQELFKLALPCLSAVAGALPPDYMESNYVAMMEKQSSMDAEGNFNPQPVDTSNVTVPEKLDYFINKYAEHSHEKWSTDKVMCPVSYTAEFANGWVHGDQLCEASKVHPLLKPYKGLSEKDKEVYRWPIKESLKTMLAWGWSIERTKEGDPAGLHNRARRISQSSQLSIEGTHGFSPRPIDMSNVTLSRDLHSMAELLAENYHNIWAKKKKIELEAKGGGSHPLLVPYDTLTAKEKSRDREKAQDILKFFQINGYTVSRAMKEQELDTPSIEKRFAYTFLQQLITYVDEAHKHMMEFDVGTWGKGEKIPHEQQMKFFGKVVLPLVDQYFKNHRLYFLSTAIRPLSSGGHASNKEKEMITSLFCKLGVLVRHRISLFGNDSTSIVNCLHILGQTLDARTVMKTGLDTVKAALRAFFDNAAEDLEKTMENLKQGQFTHTRTQPKGVTQIINYTTVALLPVLSSLFEHIGQNLFGEDLILDDVQVSCYRILNSLYSLGTSKSIYVERQRPALGECLAAFSGAFPVSFLEPHLNKYNTYSIYNTKGSRERAALGLPAQVEEMSPSSRPWRSRWRRSWSWPSQACATPRCPM</sequence>
<dbReference type="SUPFAM" id="SSF49899">
    <property type="entry name" value="Concanavalin A-like lectins/glucanases"/>
    <property type="match status" value="3"/>
</dbReference>
<dbReference type="SUPFAM" id="SSF82109">
    <property type="entry name" value="MIR domain"/>
    <property type="match status" value="1"/>
</dbReference>
<dbReference type="FunFam" id="2.60.120.920:FF:000003">
    <property type="entry name" value="ryanodine receptor isoform X2"/>
    <property type="match status" value="1"/>
</dbReference>
<evidence type="ECO:0000256" key="1">
    <source>
        <dbReference type="ARBA" id="ARBA00004326"/>
    </source>
</evidence>
<evidence type="ECO:0000256" key="3">
    <source>
        <dbReference type="ARBA" id="ARBA00022673"/>
    </source>
</evidence>
<dbReference type="Gene3D" id="1.25.10.30">
    <property type="entry name" value="IP3 receptor type 1 binding core, RIH domain"/>
    <property type="match status" value="1"/>
</dbReference>
<dbReference type="EMBL" id="JAFIRN010000002">
    <property type="protein sequence ID" value="KAG5855388.1"/>
    <property type="molecule type" value="Genomic_DNA"/>
</dbReference>
<dbReference type="PANTHER" id="PTHR46399:SF7">
    <property type="entry name" value="RYANODINE RECEPTOR 2"/>
    <property type="match status" value="1"/>
</dbReference>
<dbReference type="SUPFAM" id="SSF100909">
    <property type="entry name" value="IP3 receptor type 1 binding core, domain 2"/>
    <property type="match status" value="2"/>
</dbReference>
<keyword evidence="4" id="KW-0677">Repeat</keyword>
<dbReference type="GO" id="GO:0005219">
    <property type="term" value="F:ryanodine-sensitive calcium-release channel activity"/>
    <property type="evidence" value="ECO:0007669"/>
    <property type="project" value="InterPro"/>
</dbReference>
<dbReference type="Gene3D" id="1.10.490.160">
    <property type="match status" value="2"/>
</dbReference>
<dbReference type="InterPro" id="IPR036300">
    <property type="entry name" value="MIR_dom_sf"/>
</dbReference>
<feature type="domain" description="B30.2/SPRY" evidence="8">
    <location>
        <begin position="1056"/>
        <end position="1262"/>
    </location>
</feature>
<evidence type="ECO:0000313" key="10">
    <source>
        <dbReference type="Proteomes" id="UP001044222"/>
    </source>
</evidence>
<reference evidence="9" key="1">
    <citation type="submission" date="2021-01" db="EMBL/GenBank/DDBJ databases">
        <title>A chromosome-scale assembly of European eel, Anguilla anguilla.</title>
        <authorList>
            <person name="Henkel C."/>
            <person name="Jong-Raadsen S.A."/>
            <person name="Dufour S."/>
            <person name="Weltzien F.-A."/>
            <person name="Palstra A.P."/>
            <person name="Pelster B."/>
            <person name="Spaink H.P."/>
            <person name="Van Den Thillart G.E."/>
            <person name="Jansen H."/>
            <person name="Zahm M."/>
            <person name="Klopp C."/>
            <person name="Cedric C."/>
            <person name="Louis A."/>
            <person name="Berthelot C."/>
            <person name="Parey E."/>
            <person name="Roest Crollius H."/>
            <person name="Montfort J."/>
            <person name="Robinson-Rechavi M."/>
            <person name="Bucao C."/>
            <person name="Bouchez O."/>
            <person name="Gislard M."/>
            <person name="Lluch J."/>
            <person name="Milhes M."/>
            <person name="Lampietro C."/>
            <person name="Lopez Roques C."/>
            <person name="Donnadieu C."/>
            <person name="Braasch I."/>
            <person name="Desvignes T."/>
            <person name="Postlethwait J."/>
            <person name="Bobe J."/>
            <person name="Guiguen Y."/>
            <person name="Dirks R."/>
        </authorList>
    </citation>
    <scope>NUCLEOTIDE SEQUENCE</scope>
    <source>
        <strain evidence="9">Tag_6206</strain>
        <tissue evidence="9">Liver</tissue>
    </source>
</reference>
<dbReference type="InterPro" id="IPR035762">
    <property type="entry name" value="SPRY3_RyR"/>
</dbReference>
<dbReference type="Gene3D" id="6.20.350.10">
    <property type="match status" value="1"/>
</dbReference>
<feature type="region of interest" description="Disordered" evidence="7">
    <location>
        <begin position="1"/>
        <end position="49"/>
    </location>
</feature>
<dbReference type="GO" id="GO:0030018">
    <property type="term" value="C:Z disc"/>
    <property type="evidence" value="ECO:0007669"/>
    <property type="project" value="TreeGrafter"/>
</dbReference>
<dbReference type="FunFam" id="2.60.120.920:FF:000012">
    <property type="entry name" value="Ryanodine receptor 2 (Cardiac)"/>
    <property type="match status" value="1"/>
</dbReference>
<dbReference type="Pfam" id="PF00622">
    <property type="entry name" value="SPRY"/>
    <property type="match status" value="3"/>
</dbReference>
<dbReference type="InterPro" id="IPR016093">
    <property type="entry name" value="MIR_motif"/>
</dbReference>
<keyword evidence="10" id="KW-1185">Reference proteome</keyword>
<comment type="caution">
    <text evidence="9">The sequence shown here is derived from an EMBL/GenBank/DDBJ whole genome shotgun (WGS) entry which is preliminary data.</text>
</comment>
<comment type="subcellular location">
    <subcellularLocation>
        <location evidence="1">Sarcoplasmic reticulum membrane</location>
        <topology evidence="1">Multi-pass membrane protein</topology>
    </subcellularLocation>
</comment>
<feature type="domain" description="B30.2/SPRY" evidence="8">
    <location>
        <begin position="727"/>
        <end position="924"/>
    </location>
</feature>
<dbReference type="InterPro" id="IPR035910">
    <property type="entry name" value="RyR/IP3R_RIH_dom_sf"/>
</dbReference>
<dbReference type="InterPro" id="IPR001870">
    <property type="entry name" value="B30.2/SPRY"/>
</dbReference>
<dbReference type="InterPro" id="IPR035764">
    <property type="entry name" value="SPRY2_RyR"/>
</dbReference>
<dbReference type="SMART" id="SM00449">
    <property type="entry name" value="SPRY"/>
    <property type="match status" value="3"/>
</dbReference>
<dbReference type="Gene3D" id="2.80.10.50">
    <property type="match status" value="1"/>
</dbReference>
<dbReference type="Gene3D" id="2.60.120.920">
    <property type="match status" value="3"/>
</dbReference>
<dbReference type="InterPro" id="IPR000699">
    <property type="entry name" value="RIH_dom"/>
</dbReference>
<dbReference type="InterPro" id="IPR013320">
    <property type="entry name" value="ConA-like_dom_sf"/>
</dbReference>
<dbReference type="CDD" id="cd12877">
    <property type="entry name" value="SPRY1_RyR"/>
    <property type="match status" value="1"/>
</dbReference>
<dbReference type="InterPro" id="IPR013333">
    <property type="entry name" value="Ryan_recept"/>
</dbReference>
<dbReference type="InterPro" id="IPR035761">
    <property type="entry name" value="SPRY1_RyR"/>
</dbReference>
<dbReference type="InterPro" id="IPR003877">
    <property type="entry name" value="SPRY_dom"/>
</dbReference>
<evidence type="ECO:0000256" key="5">
    <source>
        <dbReference type="ARBA" id="ARBA00022837"/>
    </source>
</evidence>
<keyword evidence="2" id="KW-0406">Ion transport</keyword>
<keyword evidence="3" id="KW-0407">Ion channel</keyword>
<dbReference type="PROSITE" id="PS50188">
    <property type="entry name" value="B302_SPRY"/>
    <property type="match status" value="2"/>
</dbReference>
<keyword evidence="5" id="KW-0106">Calcium</keyword>
<feature type="region of interest" description="Disordered" evidence="7">
    <location>
        <begin position="1054"/>
        <end position="1080"/>
    </location>
</feature>
<dbReference type="Pfam" id="PF02026">
    <property type="entry name" value="RyR"/>
    <property type="match status" value="4"/>
</dbReference>
<dbReference type="GO" id="GO:0006941">
    <property type="term" value="P:striated muscle contraction"/>
    <property type="evidence" value="ECO:0007669"/>
    <property type="project" value="TreeGrafter"/>
</dbReference>
<proteinExistence type="predicted"/>
<dbReference type="CDD" id="cd12879">
    <property type="entry name" value="SPRY3_RyR"/>
    <property type="match status" value="1"/>
</dbReference>
<dbReference type="Pfam" id="PF21119">
    <property type="entry name" value="RYDR_Jsol"/>
    <property type="match status" value="1"/>
</dbReference>
<keyword evidence="2" id="KW-0813">Transport</keyword>
<dbReference type="InterPro" id="IPR043136">
    <property type="entry name" value="B30.2/SPRY_sf"/>
</dbReference>
<feature type="region of interest" description="Disordered" evidence="7">
    <location>
        <begin position="2054"/>
        <end position="2076"/>
    </location>
</feature>
<dbReference type="InterPro" id="IPR003032">
    <property type="entry name" value="Ryanodine_rcpt"/>
</dbReference>
<protein>
    <recommendedName>
        <fullName evidence="8">B30.2/SPRY domain-containing protein</fullName>
    </recommendedName>
</protein>
<dbReference type="Proteomes" id="UP001044222">
    <property type="component" value="Unassembled WGS sequence"/>
</dbReference>
<dbReference type="InterPro" id="IPR015925">
    <property type="entry name" value="Ryanodine_IP3_receptor"/>
</dbReference>
<dbReference type="FunFam" id="1.25.10.30:FF:000002">
    <property type="entry name" value="ryanodine receptor isoform X2"/>
    <property type="match status" value="1"/>
</dbReference>